<comment type="catalytic activity">
    <reaction evidence="23">
        <text>hexadecanoyl-CoA + H2O = hexadecanoate + CoA + H(+)</text>
        <dbReference type="Rhea" id="RHEA:16645"/>
        <dbReference type="ChEBI" id="CHEBI:7896"/>
        <dbReference type="ChEBI" id="CHEBI:15377"/>
        <dbReference type="ChEBI" id="CHEBI:15378"/>
        <dbReference type="ChEBI" id="CHEBI:57287"/>
        <dbReference type="ChEBI" id="CHEBI:57379"/>
        <dbReference type="EC" id="3.1.2.2"/>
    </reaction>
    <physiologicalReaction direction="left-to-right" evidence="23">
        <dbReference type="Rhea" id="RHEA:16646"/>
    </physiologicalReaction>
</comment>
<evidence type="ECO:0000256" key="24">
    <source>
        <dbReference type="ARBA" id="ARBA00047969"/>
    </source>
</evidence>
<dbReference type="Gene3D" id="3.10.129.10">
    <property type="entry name" value="Hotdog Thioesterase"/>
    <property type="match status" value="1"/>
</dbReference>
<dbReference type="PANTHER" id="PTHR12418">
    <property type="entry name" value="ACYL-COENZYME A THIOESTERASE THEM4"/>
    <property type="match status" value="1"/>
</dbReference>
<dbReference type="Proteomes" id="UP000751190">
    <property type="component" value="Unassembled WGS sequence"/>
</dbReference>
<keyword evidence="8" id="KW-0999">Mitochondrion inner membrane</keyword>
<name>A0A8J6CA49_DIALT</name>
<dbReference type="Pfam" id="PF03061">
    <property type="entry name" value="4HBT"/>
    <property type="match status" value="1"/>
</dbReference>
<comment type="catalytic activity">
    <reaction evidence="16">
        <text>(5Z,8Z,11Z,14Z)-eicosatetraenoyl-CoA + H2O = (5Z,8Z,11Z,14Z)-eicosatetraenoate + CoA + H(+)</text>
        <dbReference type="Rhea" id="RHEA:40151"/>
        <dbReference type="ChEBI" id="CHEBI:15377"/>
        <dbReference type="ChEBI" id="CHEBI:15378"/>
        <dbReference type="ChEBI" id="CHEBI:32395"/>
        <dbReference type="ChEBI" id="CHEBI:57287"/>
        <dbReference type="ChEBI" id="CHEBI:57368"/>
    </reaction>
    <physiologicalReaction direction="left-to-right" evidence="16">
        <dbReference type="Rhea" id="RHEA:40152"/>
    </physiologicalReaction>
</comment>
<comment type="catalytic activity">
    <reaction evidence="26">
        <text>tetradecanoyl-CoA + H2O = tetradecanoate + CoA + H(+)</text>
        <dbReference type="Rhea" id="RHEA:40119"/>
        <dbReference type="ChEBI" id="CHEBI:15377"/>
        <dbReference type="ChEBI" id="CHEBI:15378"/>
        <dbReference type="ChEBI" id="CHEBI:30807"/>
        <dbReference type="ChEBI" id="CHEBI:57287"/>
        <dbReference type="ChEBI" id="CHEBI:57385"/>
    </reaction>
    <physiologicalReaction direction="left-to-right" evidence="26">
        <dbReference type="Rhea" id="RHEA:40120"/>
    </physiologicalReaction>
</comment>
<evidence type="ECO:0000256" key="21">
    <source>
        <dbReference type="ARBA" id="ARBA00043210"/>
    </source>
</evidence>
<evidence type="ECO:0000313" key="28">
    <source>
        <dbReference type="EMBL" id="KAG8462260.1"/>
    </source>
</evidence>
<organism evidence="28 29">
    <name type="scientific">Diacronema lutheri</name>
    <name type="common">Unicellular marine alga</name>
    <name type="synonym">Monochrysis lutheri</name>
    <dbReference type="NCBI Taxonomy" id="2081491"/>
    <lineage>
        <taxon>Eukaryota</taxon>
        <taxon>Haptista</taxon>
        <taxon>Haptophyta</taxon>
        <taxon>Pavlovophyceae</taxon>
        <taxon>Pavlovales</taxon>
        <taxon>Pavlovaceae</taxon>
        <taxon>Diacronema</taxon>
    </lineage>
</organism>
<dbReference type="InterPro" id="IPR052365">
    <property type="entry name" value="THEM4/THEM5_acyl-CoA_thioest"/>
</dbReference>
<dbReference type="EMBL" id="JAGTXO010000021">
    <property type="protein sequence ID" value="KAG8462260.1"/>
    <property type="molecule type" value="Genomic_DNA"/>
</dbReference>
<evidence type="ECO:0000256" key="22">
    <source>
        <dbReference type="ARBA" id="ARBA00047588"/>
    </source>
</evidence>
<sequence>MLRRVAILASRGGALGVSAALLGQHWARLEQSASKRAVASTERELEGLLDGHPGLVRLTSGKGAAHAEFEGAAHSLIHGHRGAGEVERFDLWIDVASSRTLALVRIGDRFCGHRGIVHGGATAAICDELFGWTAHHCGPDQPTRIYTAALNVNYKAPLIAGTPVLVSTSLMRIEGRKLFLEARVESLDGETLFATASSLFVIAKGNEAQGTPAL</sequence>
<evidence type="ECO:0000256" key="14">
    <source>
        <dbReference type="ARBA" id="ARBA00023136"/>
    </source>
</evidence>
<comment type="catalytic activity">
    <reaction evidence="24">
        <text>decanoyl-CoA + H2O = decanoate + CoA + H(+)</text>
        <dbReference type="Rhea" id="RHEA:40059"/>
        <dbReference type="ChEBI" id="CHEBI:15377"/>
        <dbReference type="ChEBI" id="CHEBI:15378"/>
        <dbReference type="ChEBI" id="CHEBI:27689"/>
        <dbReference type="ChEBI" id="CHEBI:57287"/>
        <dbReference type="ChEBI" id="CHEBI:61430"/>
    </reaction>
    <physiologicalReaction direction="left-to-right" evidence="24">
        <dbReference type="Rhea" id="RHEA:40060"/>
    </physiologicalReaction>
</comment>
<evidence type="ECO:0000256" key="16">
    <source>
        <dbReference type="ARBA" id="ARBA00035852"/>
    </source>
</evidence>
<comment type="subcellular location">
    <subcellularLocation>
        <location evidence="3">Cell projection</location>
        <location evidence="3">Ruffle membrane</location>
    </subcellularLocation>
    <subcellularLocation>
        <location evidence="1">Cytoplasm</location>
    </subcellularLocation>
    <subcellularLocation>
        <location evidence="4">Mitochondrion inner membrane</location>
        <topology evidence="4">Peripheral membrane protein</topology>
    </subcellularLocation>
    <subcellularLocation>
        <location evidence="2">Mitochondrion intermembrane space</location>
    </subcellularLocation>
</comment>
<dbReference type="GO" id="GO:0005758">
    <property type="term" value="C:mitochondrial intermembrane space"/>
    <property type="evidence" value="ECO:0007669"/>
    <property type="project" value="UniProtKB-SubCell"/>
</dbReference>
<evidence type="ECO:0000256" key="26">
    <source>
        <dbReference type="ARBA" id="ARBA00048180"/>
    </source>
</evidence>
<protein>
    <recommendedName>
        <fullName evidence="20">Acyl-coenzyme A thioesterase THEM4</fullName>
        <ecNumber evidence="19">3.1.2.2</ecNumber>
    </recommendedName>
    <alternativeName>
        <fullName evidence="21">Thioesterase superfamily member 4</fullName>
    </alternativeName>
</protein>
<evidence type="ECO:0000256" key="25">
    <source>
        <dbReference type="ARBA" id="ARBA00048074"/>
    </source>
</evidence>
<comment type="caution">
    <text evidence="28">The sequence shown here is derived from an EMBL/GenBank/DDBJ whole genome shotgun (WGS) entry which is preliminary data.</text>
</comment>
<keyword evidence="7" id="KW-0053">Apoptosis</keyword>
<evidence type="ECO:0000256" key="4">
    <source>
        <dbReference type="ARBA" id="ARBA00004637"/>
    </source>
</evidence>
<evidence type="ECO:0000256" key="15">
    <source>
        <dbReference type="ARBA" id="ARBA00023273"/>
    </source>
</evidence>
<evidence type="ECO:0000256" key="17">
    <source>
        <dbReference type="ARBA" id="ARBA00037002"/>
    </source>
</evidence>
<gene>
    <name evidence="28" type="ORF">KFE25_012080</name>
</gene>
<dbReference type="GO" id="GO:0005743">
    <property type="term" value="C:mitochondrial inner membrane"/>
    <property type="evidence" value="ECO:0007669"/>
    <property type="project" value="UniProtKB-SubCell"/>
</dbReference>
<keyword evidence="11" id="KW-0809">Transit peptide</keyword>
<evidence type="ECO:0000256" key="19">
    <source>
        <dbReference type="ARBA" id="ARBA00038848"/>
    </source>
</evidence>
<dbReference type="AlphaFoldDB" id="A0A8J6CA49"/>
<dbReference type="PANTHER" id="PTHR12418:SF19">
    <property type="entry name" value="ACYL-COENZYME A THIOESTERASE THEM4"/>
    <property type="match status" value="1"/>
</dbReference>
<evidence type="ECO:0000256" key="10">
    <source>
        <dbReference type="ARBA" id="ARBA00022832"/>
    </source>
</evidence>
<evidence type="ECO:0000256" key="6">
    <source>
        <dbReference type="ARBA" id="ARBA00022490"/>
    </source>
</evidence>
<proteinExistence type="inferred from homology"/>
<comment type="catalytic activity">
    <reaction evidence="17">
        <text>(9Z)-octadecenoyl-CoA + H2O = (9Z)-octadecenoate + CoA + H(+)</text>
        <dbReference type="Rhea" id="RHEA:40139"/>
        <dbReference type="ChEBI" id="CHEBI:15377"/>
        <dbReference type="ChEBI" id="CHEBI:15378"/>
        <dbReference type="ChEBI" id="CHEBI:30823"/>
        <dbReference type="ChEBI" id="CHEBI:57287"/>
        <dbReference type="ChEBI" id="CHEBI:57387"/>
    </reaction>
    <physiologicalReaction direction="left-to-right" evidence="17">
        <dbReference type="Rhea" id="RHEA:40140"/>
    </physiologicalReaction>
</comment>
<dbReference type="InterPro" id="IPR029069">
    <property type="entry name" value="HotDog_dom_sf"/>
</dbReference>
<evidence type="ECO:0000256" key="9">
    <source>
        <dbReference type="ARBA" id="ARBA00022801"/>
    </source>
</evidence>
<comment type="catalytic activity">
    <reaction evidence="22">
        <text>octanoyl-CoA + H2O = octanoate + CoA + H(+)</text>
        <dbReference type="Rhea" id="RHEA:30143"/>
        <dbReference type="ChEBI" id="CHEBI:15377"/>
        <dbReference type="ChEBI" id="CHEBI:15378"/>
        <dbReference type="ChEBI" id="CHEBI:25646"/>
        <dbReference type="ChEBI" id="CHEBI:57287"/>
        <dbReference type="ChEBI" id="CHEBI:57386"/>
    </reaction>
    <physiologicalReaction direction="left-to-right" evidence="22">
        <dbReference type="Rhea" id="RHEA:30144"/>
    </physiologicalReaction>
</comment>
<keyword evidence="13" id="KW-0496">Mitochondrion</keyword>
<reference evidence="28" key="1">
    <citation type="submission" date="2021-05" db="EMBL/GenBank/DDBJ databases">
        <title>The genome of the haptophyte Pavlova lutheri (Diacronema luteri, Pavlovales) - a model for lipid biosynthesis in eukaryotic algae.</title>
        <authorList>
            <person name="Hulatt C.J."/>
            <person name="Posewitz M.C."/>
        </authorList>
    </citation>
    <scope>NUCLEOTIDE SEQUENCE</scope>
    <source>
        <strain evidence="28">NIVA-4/92</strain>
    </source>
</reference>
<keyword evidence="15" id="KW-0966">Cell projection</keyword>
<evidence type="ECO:0000259" key="27">
    <source>
        <dbReference type="Pfam" id="PF03061"/>
    </source>
</evidence>
<evidence type="ECO:0000256" key="11">
    <source>
        <dbReference type="ARBA" id="ARBA00022946"/>
    </source>
</evidence>
<keyword evidence="5" id="KW-1003">Cell membrane</keyword>
<keyword evidence="9" id="KW-0378">Hydrolase</keyword>
<comment type="catalytic activity">
    <reaction evidence="25">
        <text>dodecanoyl-CoA + H2O = dodecanoate + CoA + H(+)</text>
        <dbReference type="Rhea" id="RHEA:30135"/>
        <dbReference type="ChEBI" id="CHEBI:15377"/>
        <dbReference type="ChEBI" id="CHEBI:15378"/>
        <dbReference type="ChEBI" id="CHEBI:18262"/>
        <dbReference type="ChEBI" id="CHEBI:57287"/>
        <dbReference type="ChEBI" id="CHEBI:57375"/>
    </reaction>
    <physiologicalReaction direction="left-to-right" evidence="25">
        <dbReference type="Rhea" id="RHEA:30136"/>
    </physiologicalReaction>
</comment>
<evidence type="ECO:0000256" key="8">
    <source>
        <dbReference type="ARBA" id="ARBA00022792"/>
    </source>
</evidence>
<dbReference type="InterPro" id="IPR006683">
    <property type="entry name" value="Thioestr_dom"/>
</dbReference>
<evidence type="ECO:0000256" key="20">
    <source>
        <dbReference type="ARBA" id="ARBA00040123"/>
    </source>
</evidence>
<dbReference type="EC" id="3.1.2.2" evidence="19"/>
<dbReference type="GO" id="GO:0016787">
    <property type="term" value="F:hydrolase activity"/>
    <property type="evidence" value="ECO:0007669"/>
    <property type="project" value="UniProtKB-KW"/>
</dbReference>
<dbReference type="OrthoDB" id="506431at2759"/>
<evidence type="ECO:0000256" key="12">
    <source>
        <dbReference type="ARBA" id="ARBA00023098"/>
    </source>
</evidence>
<evidence type="ECO:0000256" key="1">
    <source>
        <dbReference type="ARBA" id="ARBA00004496"/>
    </source>
</evidence>
<keyword evidence="12" id="KW-0443">Lipid metabolism</keyword>
<comment type="similarity">
    <text evidence="18">Belongs to the THEM4/THEM5 thioesterase family.</text>
</comment>
<evidence type="ECO:0000256" key="2">
    <source>
        <dbReference type="ARBA" id="ARBA00004569"/>
    </source>
</evidence>
<dbReference type="GO" id="GO:0032587">
    <property type="term" value="C:ruffle membrane"/>
    <property type="evidence" value="ECO:0007669"/>
    <property type="project" value="UniProtKB-SubCell"/>
</dbReference>
<evidence type="ECO:0000256" key="13">
    <source>
        <dbReference type="ARBA" id="ARBA00023128"/>
    </source>
</evidence>
<evidence type="ECO:0000256" key="3">
    <source>
        <dbReference type="ARBA" id="ARBA00004632"/>
    </source>
</evidence>
<accession>A0A8J6CA49</accession>
<evidence type="ECO:0000256" key="23">
    <source>
        <dbReference type="ARBA" id="ARBA00047734"/>
    </source>
</evidence>
<keyword evidence="6" id="KW-0963">Cytoplasm</keyword>
<keyword evidence="29" id="KW-1185">Reference proteome</keyword>
<dbReference type="GO" id="GO:0006631">
    <property type="term" value="P:fatty acid metabolic process"/>
    <property type="evidence" value="ECO:0007669"/>
    <property type="project" value="UniProtKB-KW"/>
</dbReference>
<evidence type="ECO:0000256" key="5">
    <source>
        <dbReference type="ARBA" id="ARBA00022475"/>
    </source>
</evidence>
<evidence type="ECO:0000313" key="29">
    <source>
        <dbReference type="Proteomes" id="UP000751190"/>
    </source>
</evidence>
<evidence type="ECO:0000256" key="7">
    <source>
        <dbReference type="ARBA" id="ARBA00022703"/>
    </source>
</evidence>
<keyword evidence="14" id="KW-0472">Membrane</keyword>
<evidence type="ECO:0000256" key="18">
    <source>
        <dbReference type="ARBA" id="ARBA00038456"/>
    </source>
</evidence>
<feature type="domain" description="Thioesterase" evidence="27">
    <location>
        <begin position="115"/>
        <end position="191"/>
    </location>
</feature>
<dbReference type="CDD" id="cd03443">
    <property type="entry name" value="PaaI_thioesterase"/>
    <property type="match status" value="1"/>
</dbReference>
<keyword evidence="10" id="KW-0276">Fatty acid metabolism</keyword>
<dbReference type="SUPFAM" id="SSF54637">
    <property type="entry name" value="Thioesterase/thiol ester dehydrase-isomerase"/>
    <property type="match status" value="1"/>
</dbReference>